<comment type="subcellular location">
    <subcellularLocation>
        <location evidence="1 11">Cell outer membrane</location>
        <topology evidence="1 11">Multi-pass membrane protein</topology>
    </subcellularLocation>
</comment>
<evidence type="ECO:0000313" key="16">
    <source>
        <dbReference type="EMBL" id="GAD48610.1"/>
    </source>
</evidence>
<evidence type="ECO:0000256" key="8">
    <source>
        <dbReference type="ARBA" id="ARBA00023077"/>
    </source>
</evidence>
<dbReference type="InterPro" id="IPR000531">
    <property type="entry name" value="Beta-barrel_TonB"/>
</dbReference>
<keyword evidence="5 11" id="KW-0812">Transmembrane</keyword>
<comment type="caution">
    <text evidence="16">The sequence shown here is derived from an EMBL/GenBank/DDBJ whole genome shotgun (WGS) entry which is preliminary data.</text>
</comment>
<dbReference type="InterPro" id="IPR036942">
    <property type="entry name" value="Beta-barrel_TonB_sf"/>
</dbReference>
<evidence type="ECO:0000256" key="6">
    <source>
        <dbReference type="ARBA" id="ARBA00023004"/>
    </source>
</evidence>
<dbReference type="PANTHER" id="PTHR32552">
    <property type="entry name" value="FERRICHROME IRON RECEPTOR-RELATED"/>
    <property type="match status" value="1"/>
</dbReference>
<evidence type="ECO:0000256" key="11">
    <source>
        <dbReference type="PROSITE-ProRule" id="PRU01360"/>
    </source>
</evidence>
<evidence type="ECO:0000259" key="14">
    <source>
        <dbReference type="Pfam" id="PF00593"/>
    </source>
</evidence>
<organism evidence="16 17">
    <name type="scientific">Caenibius tardaugens NBRC 16725</name>
    <dbReference type="NCBI Taxonomy" id="1219035"/>
    <lineage>
        <taxon>Bacteria</taxon>
        <taxon>Pseudomonadati</taxon>
        <taxon>Pseudomonadota</taxon>
        <taxon>Alphaproteobacteria</taxon>
        <taxon>Sphingomonadales</taxon>
        <taxon>Erythrobacteraceae</taxon>
        <taxon>Caenibius</taxon>
    </lineage>
</organism>
<dbReference type="InterPro" id="IPR012910">
    <property type="entry name" value="Plug_dom"/>
</dbReference>
<feature type="chain" id="PRO_5004637626" evidence="13">
    <location>
        <begin position="26"/>
        <end position="795"/>
    </location>
</feature>
<dbReference type="CDD" id="cd01347">
    <property type="entry name" value="ligand_gated_channel"/>
    <property type="match status" value="1"/>
</dbReference>
<protein>
    <submittedName>
        <fullName evidence="16">Putative TonB-dependent receptor</fullName>
    </submittedName>
</protein>
<accession>U2YJI7</accession>
<evidence type="ECO:0000256" key="2">
    <source>
        <dbReference type="ARBA" id="ARBA00022448"/>
    </source>
</evidence>
<dbReference type="GO" id="GO:0006826">
    <property type="term" value="P:iron ion transport"/>
    <property type="evidence" value="ECO:0007669"/>
    <property type="project" value="UniProtKB-KW"/>
</dbReference>
<gene>
    <name evidence="16" type="ORF">NT2_04_00210</name>
</gene>
<evidence type="ECO:0000256" key="10">
    <source>
        <dbReference type="ARBA" id="ARBA00023237"/>
    </source>
</evidence>
<evidence type="ECO:0000256" key="7">
    <source>
        <dbReference type="ARBA" id="ARBA00023065"/>
    </source>
</evidence>
<evidence type="ECO:0000256" key="9">
    <source>
        <dbReference type="ARBA" id="ARBA00023136"/>
    </source>
</evidence>
<dbReference type="PROSITE" id="PS52016">
    <property type="entry name" value="TONB_DEPENDENT_REC_3"/>
    <property type="match status" value="1"/>
</dbReference>
<name>U2YJI7_9SPHN</name>
<feature type="domain" description="TonB-dependent receptor plug" evidence="15">
    <location>
        <begin position="51"/>
        <end position="159"/>
    </location>
</feature>
<evidence type="ECO:0000256" key="4">
    <source>
        <dbReference type="ARBA" id="ARBA00022496"/>
    </source>
</evidence>
<dbReference type="Gene3D" id="2.40.170.20">
    <property type="entry name" value="TonB-dependent receptor, beta-barrel domain"/>
    <property type="match status" value="1"/>
</dbReference>
<dbReference type="EMBL" id="BASZ01000004">
    <property type="protein sequence ID" value="GAD48610.1"/>
    <property type="molecule type" value="Genomic_DNA"/>
</dbReference>
<keyword evidence="3 11" id="KW-1134">Transmembrane beta strand</keyword>
<sequence>MNGKKTFKYIVMASVSVLGANAAYAQEAAGTSSSGIEDIIVTARRTAESMQSTPVSISAFSQDFLEKQNVMQVDKIAQFTPNLTISQQPSSLSAASILIRGVGQTEPSAVAEPGVGMYLDGVYIARTGGAILDLVDLERIEILRGPQGTLFGRNTIGGAVQLVTRKPTDEFGIEQKLGYGSFDSWYSKTTLNTGYIAGSPFKATISYQHREKDGWVDNKLSKRDPYGLNSDAIWVRLHGDLAENFKMDYSFDWNKRDGQPAYFQLVAASPAVAEYYGRSESLGGDPLIFSRKRLREGLQEGFTDRKGNYRWDSRAKSVGHSLTFEYDASEALTLKSISAYRTFDQDTILGLSGNGNLLGVVFDALSPTLTSVQRVTPYQGNNAPQKQKQFSQEFQATGKVGDFNYVLGAYYFHEKASEFNHQHLTLVTPVAGLIYYGFDQGTVDYLAGLNPGLDLIGINAFPPGRFGGKATSYALFGQVSWRPSSMDDRLEITGGLRYTWDKKSLYIDNDGNGTADVNGKKNFTNLSWLASINYKITDGVMVYARASTGYKSGGFNPRTNTLNGFDPEKVVSYEVGLKADWLDRRLRTNLALYYTDYKDKHINQFASGSGGATSIILNAGKARIQGVELEVTALPVDGLTLSGSLGYTDPKFKQFAFRDPQTNVLEDVADEARFSNVPKLNWNAAIQYDFPAFDFGALSARVNYSYRSKMYFFPLDRVNIFNKDIASPGQGTLSARLTLSDVALSDRAKMEVSLWGENLANNDKLAYGIDFGGLGFGGAYFAEPRSFGVDVKFSY</sequence>
<dbReference type="PANTHER" id="PTHR32552:SF81">
    <property type="entry name" value="TONB-DEPENDENT OUTER MEMBRANE RECEPTOR"/>
    <property type="match status" value="1"/>
</dbReference>
<keyword evidence="2 11" id="KW-0813">Transport</keyword>
<keyword evidence="9 11" id="KW-0472">Membrane</keyword>
<proteinExistence type="inferred from homology"/>
<comment type="similarity">
    <text evidence="11 12">Belongs to the TonB-dependent receptor family.</text>
</comment>
<feature type="signal peptide" evidence="13">
    <location>
        <begin position="1"/>
        <end position="25"/>
    </location>
</feature>
<evidence type="ECO:0000259" key="15">
    <source>
        <dbReference type="Pfam" id="PF07715"/>
    </source>
</evidence>
<dbReference type="SUPFAM" id="SSF56935">
    <property type="entry name" value="Porins"/>
    <property type="match status" value="1"/>
</dbReference>
<evidence type="ECO:0000256" key="5">
    <source>
        <dbReference type="ARBA" id="ARBA00022692"/>
    </source>
</evidence>
<evidence type="ECO:0000256" key="13">
    <source>
        <dbReference type="SAM" id="SignalP"/>
    </source>
</evidence>
<dbReference type="AlphaFoldDB" id="U2YJI7"/>
<dbReference type="eggNOG" id="COG4774">
    <property type="taxonomic scope" value="Bacteria"/>
</dbReference>
<keyword evidence="10 11" id="KW-0998">Cell outer membrane</keyword>
<dbReference type="RefSeq" id="WP_021689517.1">
    <property type="nucleotide sequence ID" value="NZ_BASZ01000004.1"/>
</dbReference>
<keyword evidence="8 12" id="KW-0798">TonB box</keyword>
<keyword evidence="7" id="KW-0406">Ion transport</keyword>
<keyword evidence="16" id="KW-0675">Receptor</keyword>
<feature type="domain" description="TonB-dependent receptor-like beta-barrel" evidence="14">
    <location>
        <begin position="305"/>
        <end position="759"/>
    </location>
</feature>
<keyword evidence="6" id="KW-0408">Iron</keyword>
<evidence type="ECO:0000256" key="12">
    <source>
        <dbReference type="RuleBase" id="RU003357"/>
    </source>
</evidence>
<dbReference type="Pfam" id="PF00593">
    <property type="entry name" value="TonB_dep_Rec_b-barrel"/>
    <property type="match status" value="1"/>
</dbReference>
<evidence type="ECO:0000256" key="3">
    <source>
        <dbReference type="ARBA" id="ARBA00022452"/>
    </source>
</evidence>
<keyword evidence="17" id="KW-1185">Reference proteome</keyword>
<dbReference type="InterPro" id="IPR039426">
    <property type="entry name" value="TonB-dep_rcpt-like"/>
</dbReference>
<evidence type="ECO:0000256" key="1">
    <source>
        <dbReference type="ARBA" id="ARBA00004571"/>
    </source>
</evidence>
<keyword evidence="4" id="KW-0410">Iron transport</keyword>
<dbReference type="Pfam" id="PF07715">
    <property type="entry name" value="Plug"/>
    <property type="match status" value="1"/>
</dbReference>
<dbReference type="GO" id="GO:0009279">
    <property type="term" value="C:cell outer membrane"/>
    <property type="evidence" value="ECO:0007669"/>
    <property type="project" value="UniProtKB-SubCell"/>
</dbReference>
<keyword evidence="13" id="KW-0732">Signal</keyword>
<evidence type="ECO:0000313" key="17">
    <source>
        <dbReference type="Proteomes" id="UP000016568"/>
    </source>
</evidence>
<dbReference type="Proteomes" id="UP000016568">
    <property type="component" value="Unassembled WGS sequence"/>
</dbReference>
<reference evidence="16 17" key="1">
    <citation type="submission" date="2013-09" db="EMBL/GenBank/DDBJ databases">
        <title>Whole genome shotgun sequence of Novosphingobium tardaugens NBRC 16725.</title>
        <authorList>
            <person name="Isaki S."/>
            <person name="Hosoyama A."/>
            <person name="Tsuchikane K."/>
            <person name="Katsumata H."/>
            <person name="Ando Y."/>
            <person name="Yamazaki S."/>
            <person name="Fujita N."/>
        </authorList>
    </citation>
    <scope>NUCLEOTIDE SEQUENCE [LARGE SCALE GENOMIC DNA]</scope>
    <source>
        <strain evidence="16 17">NBRC 16725</strain>
    </source>
</reference>